<keyword evidence="4" id="KW-0436">Ligase</keyword>
<dbReference type="EMBL" id="UOEA01000082">
    <property type="protein sequence ID" value="VAV85141.1"/>
    <property type="molecule type" value="Genomic_DNA"/>
</dbReference>
<dbReference type="GO" id="GO:0030272">
    <property type="term" value="F:5-formyltetrahydrofolate cyclo-ligase activity"/>
    <property type="evidence" value="ECO:0007669"/>
    <property type="project" value="UniProtKB-EC"/>
</dbReference>
<dbReference type="NCBIfam" id="TIGR02727">
    <property type="entry name" value="MTHFS_bact"/>
    <property type="match status" value="1"/>
</dbReference>
<dbReference type="GO" id="GO:0035999">
    <property type="term" value="P:tetrahydrofolate interconversion"/>
    <property type="evidence" value="ECO:0007669"/>
    <property type="project" value="TreeGrafter"/>
</dbReference>
<dbReference type="InterPro" id="IPR024185">
    <property type="entry name" value="FTHF_cligase-like_sf"/>
</dbReference>
<keyword evidence="2" id="KW-0547">Nucleotide-binding</keyword>
<organism evidence="4">
    <name type="scientific">hydrothermal vent metagenome</name>
    <dbReference type="NCBI Taxonomy" id="652676"/>
    <lineage>
        <taxon>unclassified sequences</taxon>
        <taxon>metagenomes</taxon>
        <taxon>ecological metagenomes</taxon>
    </lineage>
</organism>
<dbReference type="Gene3D" id="3.40.50.10420">
    <property type="entry name" value="NagB/RpiA/CoA transferase-like"/>
    <property type="match status" value="1"/>
</dbReference>
<proteinExistence type="inferred from homology"/>
<name>A0A3B0QYL2_9ZZZZ</name>
<dbReference type="Pfam" id="PF01812">
    <property type="entry name" value="5-FTHF_cyc-lig"/>
    <property type="match status" value="1"/>
</dbReference>
<comment type="similarity">
    <text evidence="1">Belongs to the 5-formyltetrahydrofolate cyclo-ligase family.</text>
</comment>
<evidence type="ECO:0000313" key="4">
    <source>
        <dbReference type="EMBL" id="VAV85141.1"/>
    </source>
</evidence>
<evidence type="ECO:0000256" key="2">
    <source>
        <dbReference type="ARBA" id="ARBA00022741"/>
    </source>
</evidence>
<dbReference type="PANTHER" id="PTHR23407:SF1">
    <property type="entry name" value="5-FORMYLTETRAHYDROFOLATE CYCLO-LIGASE"/>
    <property type="match status" value="1"/>
</dbReference>
<dbReference type="AlphaFoldDB" id="A0A3B0QYL2"/>
<evidence type="ECO:0000256" key="3">
    <source>
        <dbReference type="ARBA" id="ARBA00022840"/>
    </source>
</evidence>
<keyword evidence="3" id="KW-0067">ATP-binding</keyword>
<dbReference type="GO" id="GO:0005524">
    <property type="term" value="F:ATP binding"/>
    <property type="evidence" value="ECO:0007669"/>
    <property type="project" value="UniProtKB-KW"/>
</dbReference>
<dbReference type="InterPro" id="IPR002698">
    <property type="entry name" value="FTHF_cligase"/>
</dbReference>
<accession>A0A3B0QYL2</accession>
<gene>
    <name evidence="4" type="ORF">MNBD_DELTA01-437</name>
</gene>
<reference evidence="4" key="1">
    <citation type="submission" date="2018-06" db="EMBL/GenBank/DDBJ databases">
        <authorList>
            <person name="Zhirakovskaya E."/>
        </authorList>
    </citation>
    <scope>NUCLEOTIDE SEQUENCE</scope>
</reference>
<sequence>MDKSEVRSIYLRKRGELSPEELRLLSIKVQESFVLTPEFKDARSIALYSSFRGEVLTGLIAERARRAGKGLAYPKVMGHNPPHLAFFMVDGPDELVPGAYGIMEPGQEAQLSGEADVRGFDCIVVPGVAFDIFGLRLGYGKGFYDRQLSGARATIVALSYDRQVMEEALPFDSHDVKMDVLVTEKEVLRF</sequence>
<dbReference type="PANTHER" id="PTHR23407">
    <property type="entry name" value="ATPASE INHIBITOR/5-FORMYLTETRAHYDROFOLATE CYCLO-LIGASE"/>
    <property type="match status" value="1"/>
</dbReference>
<evidence type="ECO:0000256" key="1">
    <source>
        <dbReference type="ARBA" id="ARBA00010638"/>
    </source>
</evidence>
<dbReference type="InterPro" id="IPR037171">
    <property type="entry name" value="NagB/RpiA_transferase-like"/>
</dbReference>
<protein>
    <submittedName>
        <fullName evidence="4">5-formyltetrahydrofolate cyclo-ligase</fullName>
        <ecNumber evidence="4">6.3.3.2</ecNumber>
    </submittedName>
</protein>
<dbReference type="PIRSF" id="PIRSF006806">
    <property type="entry name" value="FTHF_cligase"/>
    <property type="match status" value="1"/>
</dbReference>
<dbReference type="SUPFAM" id="SSF100950">
    <property type="entry name" value="NagB/RpiA/CoA transferase-like"/>
    <property type="match status" value="1"/>
</dbReference>
<dbReference type="GO" id="GO:0009396">
    <property type="term" value="P:folic acid-containing compound biosynthetic process"/>
    <property type="evidence" value="ECO:0007669"/>
    <property type="project" value="TreeGrafter"/>
</dbReference>
<dbReference type="EC" id="6.3.3.2" evidence="4"/>